<sequence length="38" mass="4180">MFGSLMLGLNILAVSFKTLNGFENSETQKSKIHPKIAN</sequence>
<dbReference type="PATRIC" id="fig|1279460.3.peg.2434"/>
<accession>A0A0M4NYU7</accession>
<gene>
    <name evidence="1" type="ORF">G436_2417</name>
</gene>
<reference evidence="1 2" key="1">
    <citation type="journal article" date="2015" name="Genome Announc.">
        <title>Whole-Genome Sequence of Leptospira interrogans Serovar Hardjo Subtype Hardjoprajitno Strain Norma, Isolated from Cattle in a Leptospirosis Outbreak in Brazil.</title>
        <authorList>
            <person name="Cosate M.R."/>
            <person name="Soares S.C."/>
            <person name="Mendes T.A."/>
            <person name="Raittz R.T."/>
            <person name="Moreira E.C."/>
            <person name="Leite R."/>
            <person name="Fernandes G.R."/>
            <person name="Haddad J.P."/>
            <person name="Ortega J.M."/>
        </authorList>
    </citation>
    <scope>NUCLEOTIDE SEQUENCE [LARGE SCALE GENOMIC DNA]</scope>
    <source>
        <strain evidence="1 2">Norma</strain>
    </source>
</reference>
<evidence type="ECO:0000313" key="2">
    <source>
        <dbReference type="Proteomes" id="UP000056502"/>
    </source>
</evidence>
<protein>
    <submittedName>
        <fullName evidence="1">Uncharacterized protein</fullName>
    </submittedName>
</protein>
<name>A0A0M4NYU7_LEPIR</name>
<dbReference type="EMBL" id="CP012603">
    <property type="protein sequence ID" value="ALE39592.1"/>
    <property type="molecule type" value="Genomic_DNA"/>
</dbReference>
<evidence type="ECO:0000313" key="1">
    <source>
        <dbReference type="EMBL" id="ALE39592.1"/>
    </source>
</evidence>
<dbReference type="Proteomes" id="UP000056502">
    <property type="component" value="Chromosome I"/>
</dbReference>
<dbReference type="AlphaFoldDB" id="A0A0M4NYU7"/>
<proteinExistence type="predicted"/>
<organism evidence="1">
    <name type="scientific">Leptospira interrogans serovar Hardjo str. Norma</name>
    <dbReference type="NCBI Taxonomy" id="1279460"/>
    <lineage>
        <taxon>Bacteria</taxon>
        <taxon>Pseudomonadati</taxon>
        <taxon>Spirochaetota</taxon>
        <taxon>Spirochaetia</taxon>
        <taxon>Leptospirales</taxon>
        <taxon>Leptospiraceae</taxon>
        <taxon>Leptospira</taxon>
    </lineage>
</organism>